<evidence type="ECO:0000313" key="2">
    <source>
        <dbReference type="Proteomes" id="UP001152888"/>
    </source>
</evidence>
<dbReference type="Proteomes" id="UP001152888">
    <property type="component" value="Unassembled WGS sequence"/>
</dbReference>
<accession>A0A9P0MFJ3</accession>
<evidence type="ECO:0000313" key="1">
    <source>
        <dbReference type="EMBL" id="CAH2011727.1"/>
    </source>
</evidence>
<dbReference type="EMBL" id="CAKOFQ010008110">
    <property type="protein sequence ID" value="CAH2011727.1"/>
    <property type="molecule type" value="Genomic_DNA"/>
</dbReference>
<reference evidence="1" key="1">
    <citation type="submission" date="2022-03" db="EMBL/GenBank/DDBJ databases">
        <authorList>
            <person name="Sayadi A."/>
        </authorList>
    </citation>
    <scope>NUCLEOTIDE SEQUENCE</scope>
</reference>
<proteinExistence type="predicted"/>
<gene>
    <name evidence="1" type="ORF">ACAOBT_LOCUS32368</name>
</gene>
<name>A0A9P0MFJ3_ACAOB</name>
<comment type="caution">
    <text evidence="1">The sequence shown here is derived from an EMBL/GenBank/DDBJ whole genome shotgun (WGS) entry which is preliminary data.</text>
</comment>
<keyword evidence="2" id="KW-1185">Reference proteome</keyword>
<sequence>MIEYLVNRHHYNRYARGCYHVWSAIELPPIKSKACLGSGNWFERSSRWWGYSSKASGVEDRYVATITLEKGYDSDGEDLMKR</sequence>
<protein>
    <submittedName>
        <fullName evidence="1">Uncharacterized protein</fullName>
    </submittedName>
</protein>
<organism evidence="1 2">
    <name type="scientific">Acanthoscelides obtectus</name>
    <name type="common">Bean weevil</name>
    <name type="synonym">Bruchus obtectus</name>
    <dbReference type="NCBI Taxonomy" id="200917"/>
    <lineage>
        <taxon>Eukaryota</taxon>
        <taxon>Metazoa</taxon>
        <taxon>Ecdysozoa</taxon>
        <taxon>Arthropoda</taxon>
        <taxon>Hexapoda</taxon>
        <taxon>Insecta</taxon>
        <taxon>Pterygota</taxon>
        <taxon>Neoptera</taxon>
        <taxon>Endopterygota</taxon>
        <taxon>Coleoptera</taxon>
        <taxon>Polyphaga</taxon>
        <taxon>Cucujiformia</taxon>
        <taxon>Chrysomeloidea</taxon>
        <taxon>Chrysomelidae</taxon>
        <taxon>Bruchinae</taxon>
        <taxon>Bruchini</taxon>
        <taxon>Acanthoscelides</taxon>
    </lineage>
</organism>
<dbReference type="AlphaFoldDB" id="A0A9P0MFJ3"/>